<dbReference type="RefSeq" id="WP_132154388.1">
    <property type="nucleotide sequence ID" value="NZ_SLWR01000011.1"/>
</dbReference>
<dbReference type="Proteomes" id="UP000295573">
    <property type="component" value="Unassembled WGS sequence"/>
</dbReference>
<comment type="caution">
    <text evidence="2">The sequence shown here is derived from an EMBL/GenBank/DDBJ whole genome shotgun (WGS) entry which is preliminary data.</text>
</comment>
<keyword evidence="1" id="KW-1133">Transmembrane helix</keyword>
<keyword evidence="3" id="KW-1185">Reference proteome</keyword>
<sequence length="142" mass="15239">MKTFAKFTFWMLATIGVQLVLCFGLAVGLGETSPAHSESNSLERRLYSAVDVSAFYLALSLAAVVASGVVYLVALRRRTQVVSSVALGVAWPAVPLVLFILSLNAQLLYLAVLQSLGGVVMTRIGNASEAFWVESENSLSKR</sequence>
<proteinExistence type="predicted"/>
<accession>A0A4R2IHW4</accession>
<dbReference type="AlphaFoldDB" id="A0A4R2IHW4"/>
<organism evidence="2 3">
    <name type="scientific">Kribbella antiqua</name>
    <dbReference type="NCBI Taxonomy" id="2512217"/>
    <lineage>
        <taxon>Bacteria</taxon>
        <taxon>Bacillati</taxon>
        <taxon>Actinomycetota</taxon>
        <taxon>Actinomycetes</taxon>
        <taxon>Propionibacteriales</taxon>
        <taxon>Kribbellaceae</taxon>
        <taxon>Kribbella</taxon>
    </lineage>
</organism>
<protein>
    <submittedName>
        <fullName evidence="2">Uncharacterized protein</fullName>
    </submittedName>
</protein>
<evidence type="ECO:0000313" key="3">
    <source>
        <dbReference type="Proteomes" id="UP000295573"/>
    </source>
</evidence>
<keyword evidence="1" id="KW-0472">Membrane</keyword>
<feature type="transmembrane region" description="Helical" evidence="1">
    <location>
        <begin position="54"/>
        <end position="74"/>
    </location>
</feature>
<evidence type="ECO:0000256" key="1">
    <source>
        <dbReference type="SAM" id="Phobius"/>
    </source>
</evidence>
<evidence type="ECO:0000313" key="2">
    <source>
        <dbReference type="EMBL" id="TCO44077.1"/>
    </source>
</evidence>
<reference evidence="2 3" key="1">
    <citation type="journal article" date="2015" name="Stand. Genomic Sci.">
        <title>Genomic Encyclopedia of Bacterial and Archaeal Type Strains, Phase III: the genomes of soil and plant-associated and newly described type strains.</title>
        <authorList>
            <person name="Whitman W.B."/>
            <person name="Woyke T."/>
            <person name="Klenk H.P."/>
            <person name="Zhou Y."/>
            <person name="Lilburn T.G."/>
            <person name="Beck B.J."/>
            <person name="De Vos P."/>
            <person name="Vandamme P."/>
            <person name="Eisen J.A."/>
            <person name="Garrity G."/>
            <person name="Hugenholtz P."/>
            <person name="Kyrpides N.C."/>
        </authorList>
    </citation>
    <scope>NUCLEOTIDE SEQUENCE [LARGE SCALE GENOMIC DNA]</scope>
    <source>
        <strain evidence="2 3">VKM Ac-2541</strain>
    </source>
</reference>
<gene>
    <name evidence="2" type="ORF">EV646_111270</name>
</gene>
<feature type="transmembrane region" description="Helical" evidence="1">
    <location>
        <begin position="81"/>
        <end position="101"/>
    </location>
</feature>
<dbReference type="EMBL" id="SLWR01000011">
    <property type="protein sequence ID" value="TCO44077.1"/>
    <property type="molecule type" value="Genomic_DNA"/>
</dbReference>
<name>A0A4R2IHW4_9ACTN</name>
<keyword evidence="1" id="KW-0812">Transmembrane</keyword>